<dbReference type="EMBL" id="JASAYJ010000001">
    <property type="protein sequence ID" value="MDP8186239.1"/>
    <property type="molecule type" value="Genomic_DNA"/>
</dbReference>
<dbReference type="Proteomes" id="UP001230466">
    <property type="component" value="Unassembled WGS sequence"/>
</dbReference>
<reference evidence="2" key="1">
    <citation type="journal article" date="2023" name="Front. Microbiol.">
        <title>Phylogeography and host specificity of Pasteurellaceae pathogenic to sea-farmed fish in the north-east Atlantic.</title>
        <authorList>
            <person name="Gulla S."/>
            <person name="Colquhoun D.J."/>
            <person name="Olsen A.B."/>
            <person name="Spilsberg B."/>
            <person name="Lagesen K."/>
            <person name="Aakesson C.P."/>
            <person name="Strom S."/>
            <person name="Manji F."/>
            <person name="Birkbeck T.H."/>
            <person name="Nilsen H.K."/>
        </authorList>
    </citation>
    <scope>NUCLEOTIDE SEQUENCE</scope>
    <source>
        <strain evidence="2">VIB1234</strain>
    </source>
</reference>
<dbReference type="PANTHER" id="PTHR33608:SF12">
    <property type="entry name" value="DUF58 DOMAIN-CONTAINING PROTEIN"/>
    <property type="match status" value="1"/>
</dbReference>
<evidence type="ECO:0000259" key="1">
    <source>
        <dbReference type="Pfam" id="PF01882"/>
    </source>
</evidence>
<comment type="caution">
    <text evidence="2">The sequence shown here is derived from an EMBL/GenBank/DDBJ whole genome shotgun (WGS) entry which is preliminary data.</text>
</comment>
<gene>
    <name evidence="2" type="ORF">QJU78_00375</name>
</gene>
<organism evidence="2 3">
    <name type="scientific">Pasteurella atlantica</name>
    <dbReference type="NCBI Taxonomy" id="2827233"/>
    <lineage>
        <taxon>Bacteria</taxon>
        <taxon>Pseudomonadati</taxon>
        <taxon>Pseudomonadota</taxon>
        <taxon>Gammaproteobacteria</taxon>
        <taxon>Pasteurellales</taxon>
        <taxon>Pasteurellaceae</taxon>
        <taxon>Pasteurella</taxon>
    </lineage>
</organism>
<dbReference type="RefSeq" id="WP_211596902.1">
    <property type="nucleotide sequence ID" value="NZ_JAGRQI010000001.1"/>
</dbReference>
<protein>
    <submittedName>
        <fullName evidence="2">DUF58 domain-containing protein</fullName>
    </submittedName>
</protein>
<dbReference type="Pfam" id="PF01882">
    <property type="entry name" value="DUF58"/>
    <property type="match status" value="1"/>
</dbReference>
<accession>A0AAW8CMJ8</accession>
<name>A0AAW8CMJ8_9PAST</name>
<evidence type="ECO:0000313" key="2">
    <source>
        <dbReference type="EMBL" id="MDP8186239.1"/>
    </source>
</evidence>
<feature type="domain" description="DUF58" evidence="1">
    <location>
        <begin position="53"/>
        <end position="246"/>
    </location>
</feature>
<dbReference type="PANTHER" id="PTHR33608">
    <property type="entry name" value="BLL2464 PROTEIN"/>
    <property type="match status" value="1"/>
</dbReference>
<dbReference type="InterPro" id="IPR002881">
    <property type="entry name" value="DUF58"/>
</dbReference>
<dbReference type="AlphaFoldDB" id="A0AAW8CMJ8"/>
<sequence>MTHFTGIVAELNELIQARPSKAVTGFAPSGKVSTHQWGSNRSIFKGRGMEFAESRGYQEGDDVRNIDWRVTARTGKTHTKLFQEERERPVHLLVDMRAMMKFGTRVRFKSNLAALISAELAWVGHDGGDRVGGQILTSDGIVDFRAARTRRAVLRFLEAVSFNTKLTNNPEKLQNSSEKQPLTLAQGIHRLRKSCRPGTLAFIISDFSDFDEQTAKELVRLATHTQVTTIQISDPLDQALPPQGRLSDGQSVVALGGLSKQQLASYEQAYRNRQQQLEKICRQNRIVIHQLQTSDDPSVILKPQQKSRRT</sequence>
<evidence type="ECO:0000313" key="3">
    <source>
        <dbReference type="Proteomes" id="UP001230466"/>
    </source>
</evidence>
<proteinExistence type="predicted"/>